<sequence>MPEDITSGTMEPAPECAALYSPERLTALRRSGLGSESDPEMERFAAWVRRALATPIALVTLVQPDRQVFPGMAGLTGPAAIARSTPLTHSFCQYVVTSGQSLVIADARMDPRFRDNLAIPDLGVIAYAGMPLTDEHGRVLGSLCAIDNEPRRWTAEETIALGEIARSCSTELRLRLARYDTSTETILRAEADSVQRRAHLRGQMLLRASQSFTDTSTVPDVRARIDELLGGELAPSYVETVLRDRTGRLHSLPADARSPAEAGDLDGAVDIDPTVDQRLTTTLRVRTPAAIAIREQRVVHYGNQDDLAAAHPAEAAEAMRRRGVHTVVAAPVPGRGAPAGAILLGWDRPDAVETADLLTIATIAGYAGQALERARDLHHRTSVAHEMQNAMLTVLPDIDGLTMAARYIPADARLNVGGDWYDATVMTHPGRPDVPMVGISVGDIVGHDLPAVTLMGQTRSMLRQAAWDHSGRPPSTVLSAFETANHELRLGAAGTAVLAYTHRTADGRWLLRWTNAGHPPPILIHPDGSTELLTDHDALFGFDFTIGQERADHERVVEPGSTLLLHTDGLVDGPGLDVDTATDALLATIEQVSPGTPDDIVDAVMATLSDPAHDDAVALAIHFDAPAPAVASDAVAPPWERAPTPR</sequence>
<dbReference type="EMBL" id="JACCCZ010000001">
    <property type="protein sequence ID" value="NYG03483.1"/>
    <property type="molecule type" value="Genomic_DNA"/>
</dbReference>
<dbReference type="Gene3D" id="3.60.40.10">
    <property type="entry name" value="PPM-type phosphatase domain"/>
    <property type="match status" value="1"/>
</dbReference>
<feature type="domain" description="GAF" evidence="2">
    <location>
        <begin position="36"/>
        <end position="182"/>
    </location>
</feature>
<reference evidence="4 5" key="1">
    <citation type="submission" date="2020-07" db="EMBL/GenBank/DDBJ databases">
        <title>Sequencing the genomes of 1000 actinobacteria strains.</title>
        <authorList>
            <person name="Klenk H.-P."/>
        </authorList>
    </citation>
    <scope>NUCLEOTIDE SEQUENCE [LARGE SCALE GENOMIC DNA]</scope>
    <source>
        <strain evidence="4 5">DSM 44749</strain>
    </source>
</reference>
<comment type="caution">
    <text evidence="4">The sequence shown here is derived from an EMBL/GenBank/DDBJ whole genome shotgun (WGS) entry which is preliminary data.</text>
</comment>
<dbReference type="Pfam" id="PF01590">
    <property type="entry name" value="GAF"/>
    <property type="match status" value="1"/>
</dbReference>
<gene>
    <name evidence="4" type="ORF">HDA37_003768</name>
</gene>
<dbReference type="SMART" id="SM00331">
    <property type="entry name" value="PP2C_SIG"/>
    <property type="match status" value="1"/>
</dbReference>
<dbReference type="GO" id="GO:0016791">
    <property type="term" value="F:phosphatase activity"/>
    <property type="evidence" value="ECO:0007669"/>
    <property type="project" value="TreeGrafter"/>
</dbReference>
<dbReference type="RefSeq" id="WP_179761780.1">
    <property type="nucleotide sequence ID" value="NZ_BAAAJZ010000003.1"/>
</dbReference>
<evidence type="ECO:0000313" key="5">
    <source>
        <dbReference type="Proteomes" id="UP000549695"/>
    </source>
</evidence>
<dbReference type="PANTHER" id="PTHR43156:SF2">
    <property type="entry name" value="STAGE II SPORULATION PROTEIN E"/>
    <property type="match status" value="1"/>
</dbReference>
<dbReference type="Gene3D" id="3.30.450.40">
    <property type="match status" value="2"/>
</dbReference>
<dbReference type="InterPro" id="IPR052016">
    <property type="entry name" value="Bact_Sigma-Reg"/>
</dbReference>
<evidence type="ECO:0000259" key="2">
    <source>
        <dbReference type="SMART" id="SM00065"/>
    </source>
</evidence>
<dbReference type="Pfam" id="PF07228">
    <property type="entry name" value="SpoIIE"/>
    <property type="match status" value="1"/>
</dbReference>
<dbReference type="SMART" id="SM00065">
    <property type="entry name" value="GAF"/>
    <property type="match status" value="1"/>
</dbReference>
<proteinExistence type="predicted"/>
<dbReference type="PANTHER" id="PTHR43156">
    <property type="entry name" value="STAGE II SPORULATION PROTEIN E-RELATED"/>
    <property type="match status" value="1"/>
</dbReference>
<dbReference type="InterPro" id="IPR036457">
    <property type="entry name" value="PPM-type-like_dom_sf"/>
</dbReference>
<dbReference type="AlphaFoldDB" id="A0A852W3B3"/>
<dbReference type="GeneID" id="98053472"/>
<dbReference type="InterPro" id="IPR001932">
    <property type="entry name" value="PPM-type_phosphatase-like_dom"/>
</dbReference>
<evidence type="ECO:0000259" key="3">
    <source>
        <dbReference type="SMART" id="SM00331"/>
    </source>
</evidence>
<evidence type="ECO:0000313" key="4">
    <source>
        <dbReference type="EMBL" id="NYG03483.1"/>
    </source>
</evidence>
<dbReference type="SUPFAM" id="SSF81606">
    <property type="entry name" value="PP2C-like"/>
    <property type="match status" value="1"/>
</dbReference>
<accession>A0A852W3B3</accession>
<evidence type="ECO:0000256" key="1">
    <source>
        <dbReference type="ARBA" id="ARBA00022801"/>
    </source>
</evidence>
<dbReference type="InterPro" id="IPR003018">
    <property type="entry name" value="GAF"/>
</dbReference>
<organism evidence="4 5">
    <name type="scientific">Pseudonocardia alni</name>
    <name type="common">Amycolata alni</name>
    <dbReference type="NCBI Taxonomy" id="33907"/>
    <lineage>
        <taxon>Bacteria</taxon>
        <taxon>Bacillati</taxon>
        <taxon>Actinomycetota</taxon>
        <taxon>Actinomycetes</taxon>
        <taxon>Pseudonocardiales</taxon>
        <taxon>Pseudonocardiaceae</taxon>
        <taxon>Pseudonocardia</taxon>
    </lineage>
</organism>
<keyword evidence="1" id="KW-0378">Hydrolase</keyword>
<keyword evidence="5" id="KW-1185">Reference proteome</keyword>
<dbReference type="Proteomes" id="UP000549695">
    <property type="component" value="Unassembled WGS sequence"/>
</dbReference>
<name>A0A852W3B3_PSEA5</name>
<dbReference type="InterPro" id="IPR029016">
    <property type="entry name" value="GAF-like_dom_sf"/>
</dbReference>
<protein>
    <submittedName>
        <fullName evidence="4">GAF domain-containing protein</fullName>
    </submittedName>
</protein>
<feature type="domain" description="PPM-type phosphatase" evidence="3">
    <location>
        <begin position="398"/>
        <end position="623"/>
    </location>
</feature>
<dbReference type="SUPFAM" id="SSF55781">
    <property type="entry name" value="GAF domain-like"/>
    <property type="match status" value="2"/>
</dbReference>